<proteinExistence type="predicted"/>
<evidence type="ECO:0000313" key="2">
    <source>
        <dbReference type="Proteomes" id="UP001219934"/>
    </source>
</evidence>
<keyword evidence="2" id="KW-1185">Reference proteome</keyword>
<evidence type="ECO:0000313" key="1">
    <source>
        <dbReference type="EMBL" id="KAJ4922001.1"/>
    </source>
</evidence>
<name>A0AAD6F5G5_9TELE</name>
<accession>A0AAD6F5G5</accession>
<feature type="non-terminal residue" evidence="1">
    <location>
        <position position="67"/>
    </location>
</feature>
<dbReference type="EMBL" id="JAPTMU010000092">
    <property type="protein sequence ID" value="KAJ4922001.1"/>
    <property type="molecule type" value="Genomic_DNA"/>
</dbReference>
<organism evidence="1 2">
    <name type="scientific">Pogonophryne albipinna</name>
    <dbReference type="NCBI Taxonomy" id="1090488"/>
    <lineage>
        <taxon>Eukaryota</taxon>
        <taxon>Metazoa</taxon>
        <taxon>Chordata</taxon>
        <taxon>Craniata</taxon>
        <taxon>Vertebrata</taxon>
        <taxon>Euteleostomi</taxon>
        <taxon>Actinopterygii</taxon>
        <taxon>Neopterygii</taxon>
        <taxon>Teleostei</taxon>
        <taxon>Neoteleostei</taxon>
        <taxon>Acanthomorphata</taxon>
        <taxon>Eupercaria</taxon>
        <taxon>Perciformes</taxon>
        <taxon>Notothenioidei</taxon>
        <taxon>Pogonophryne</taxon>
    </lineage>
</organism>
<reference evidence="1" key="1">
    <citation type="submission" date="2022-11" db="EMBL/GenBank/DDBJ databases">
        <title>Chromosome-level genome of Pogonophryne albipinna.</title>
        <authorList>
            <person name="Jo E."/>
        </authorList>
    </citation>
    <scope>NUCLEOTIDE SEQUENCE</scope>
    <source>
        <strain evidence="1">SGF0006</strain>
        <tissue evidence="1">Muscle</tissue>
    </source>
</reference>
<feature type="non-terminal residue" evidence="1">
    <location>
        <position position="1"/>
    </location>
</feature>
<protein>
    <submittedName>
        <fullName evidence="1">Uncharacterized protein</fullName>
    </submittedName>
</protein>
<gene>
    <name evidence="1" type="ORF">JOQ06_002034</name>
</gene>
<comment type="caution">
    <text evidence="1">The sequence shown here is derived from an EMBL/GenBank/DDBJ whole genome shotgun (WGS) entry which is preliminary data.</text>
</comment>
<dbReference type="AlphaFoldDB" id="A0AAD6F5G5"/>
<sequence>EIQSRREGFYDKDNRKWTFVPPDSRSFARRDPSLVDLVVLVAGETLQREITGMFDSRTFGDALFVST</sequence>
<dbReference type="Proteomes" id="UP001219934">
    <property type="component" value="Unassembled WGS sequence"/>
</dbReference>